<dbReference type="EMBL" id="PJMY01000003">
    <property type="protein sequence ID" value="PKV94181.1"/>
    <property type="molecule type" value="Genomic_DNA"/>
</dbReference>
<reference evidence="3 4" key="1">
    <citation type="submission" date="2017-12" db="EMBL/GenBank/DDBJ databases">
        <title>Sequencing the genomes of 1000 Actinobacteria strains.</title>
        <authorList>
            <person name="Klenk H.-P."/>
        </authorList>
    </citation>
    <scope>NUCLEOTIDE SEQUENCE [LARGE SCALE GENOMIC DNA]</scope>
    <source>
        <strain evidence="3 4">DSM 45165</strain>
    </source>
</reference>
<dbReference type="RefSeq" id="WP_101437651.1">
    <property type="nucleotide sequence ID" value="NZ_PJMY01000003.1"/>
</dbReference>
<keyword evidence="2" id="KW-0472">Membrane</keyword>
<evidence type="ECO:0000256" key="2">
    <source>
        <dbReference type="SAM" id="Phobius"/>
    </source>
</evidence>
<feature type="transmembrane region" description="Helical" evidence="2">
    <location>
        <begin position="160"/>
        <end position="178"/>
    </location>
</feature>
<evidence type="ECO:0008006" key="5">
    <source>
        <dbReference type="Google" id="ProtNLM"/>
    </source>
</evidence>
<evidence type="ECO:0000256" key="1">
    <source>
        <dbReference type="SAM" id="MobiDB-lite"/>
    </source>
</evidence>
<feature type="transmembrane region" description="Helical" evidence="2">
    <location>
        <begin position="51"/>
        <end position="69"/>
    </location>
</feature>
<keyword evidence="4" id="KW-1185">Reference proteome</keyword>
<keyword evidence="2" id="KW-0812">Transmembrane</keyword>
<keyword evidence="2" id="KW-1133">Transmembrane helix</keyword>
<protein>
    <recommendedName>
        <fullName evidence="5">ABC-type transport system involved in multi-copper enzyme maturation permease subunit</fullName>
    </recommendedName>
</protein>
<evidence type="ECO:0000313" key="4">
    <source>
        <dbReference type="Proteomes" id="UP000233750"/>
    </source>
</evidence>
<name>A0A2N3WJX4_9PSEU</name>
<dbReference type="Proteomes" id="UP000233750">
    <property type="component" value="Unassembled WGS sequence"/>
</dbReference>
<feature type="region of interest" description="Disordered" evidence="1">
    <location>
        <begin position="307"/>
        <end position="327"/>
    </location>
</feature>
<feature type="transmembrane region" description="Helical" evidence="2">
    <location>
        <begin position="212"/>
        <end position="231"/>
    </location>
</feature>
<gene>
    <name evidence="3" type="ORF">ATK30_5054</name>
</gene>
<proteinExistence type="predicted"/>
<feature type="transmembrane region" description="Helical" evidence="2">
    <location>
        <begin position="97"/>
        <end position="118"/>
    </location>
</feature>
<feature type="transmembrane region" description="Helical" evidence="2">
    <location>
        <begin position="12"/>
        <end position="31"/>
    </location>
</feature>
<sequence length="447" mass="47187">MSAFRIEVRRTVAPWVPVAMLAVSLGLLLSRGPWNYDSGAWNATWLTAVRWPRYLLVLLWPIIVGAAAIQGMRDVRAGVGELFSSTPRPAGQRARTLGLALGLTAVAGYLVLVAAGVGQVVAKGGLFTTAWMMQLVLGVLSVLAGVALGLGLGRLLPYPITAPVLAVLALAGGLFAQVSGTNRAAPNAVVLLGIGQVQPRGPFDQPRTAVEIGQLSWVLGLAAAGILLLLASSARTKVLALLPVAAGLAVALPLFPASPEDNYAPDKTAAALVCDGPVCVTRLHEDWLSTVAGPGKEALRRLEKLPQHPTRVEESAEPYRTTRVGPRDPSRLLIQQDDYALRDKSGPGLAMAMLSGAGTLPCHALSYGGEKNDREDAARWVMARWLLGSYTAPSPQRQPPLRPRTDSAWAALKAAPEAEQTIRIAAARQAELTCTGDPLKILLEGAR</sequence>
<organism evidence="3 4">
    <name type="scientific">Amycolatopsis echigonensis</name>
    <dbReference type="NCBI Taxonomy" id="2576905"/>
    <lineage>
        <taxon>Bacteria</taxon>
        <taxon>Bacillati</taxon>
        <taxon>Actinomycetota</taxon>
        <taxon>Actinomycetes</taxon>
        <taxon>Pseudonocardiales</taxon>
        <taxon>Pseudonocardiaceae</taxon>
        <taxon>Amycolatopsis</taxon>
    </lineage>
</organism>
<accession>A0A2N3WJX4</accession>
<dbReference type="OrthoDB" id="3416461at2"/>
<evidence type="ECO:0000313" key="3">
    <source>
        <dbReference type="EMBL" id="PKV94181.1"/>
    </source>
</evidence>
<comment type="caution">
    <text evidence="3">The sequence shown here is derived from an EMBL/GenBank/DDBJ whole genome shotgun (WGS) entry which is preliminary data.</text>
</comment>
<feature type="transmembrane region" description="Helical" evidence="2">
    <location>
        <begin position="130"/>
        <end position="153"/>
    </location>
</feature>
<feature type="transmembrane region" description="Helical" evidence="2">
    <location>
        <begin position="238"/>
        <end position="255"/>
    </location>
</feature>
<dbReference type="AlphaFoldDB" id="A0A2N3WJX4"/>